<dbReference type="InterPro" id="IPR029056">
    <property type="entry name" value="Ribokinase-like"/>
</dbReference>
<dbReference type="SUPFAM" id="SSF53613">
    <property type="entry name" value="Ribokinase-like"/>
    <property type="match status" value="1"/>
</dbReference>
<proteinExistence type="predicted"/>
<dbReference type="InterPro" id="IPR013749">
    <property type="entry name" value="PM/HMP-P_kinase-1"/>
</dbReference>
<protein>
    <submittedName>
        <fullName evidence="2">Bifunctional hydroxymethylpyrimidine kinase/phosphomethylpyrimidine kinase</fullName>
    </submittedName>
</protein>
<evidence type="ECO:0000313" key="3">
    <source>
        <dbReference type="Proteomes" id="UP000651271"/>
    </source>
</evidence>
<dbReference type="PANTHER" id="PTHR20858:SF17">
    <property type="entry name" value="HYDROXYMETHYLPYRIMIDINE_PHOSPHOMETHYLPYRIMIDINE KINASE THI20-RELATED"/>
    <property type="match status" value="1"/>
</dbReference>
<name>A0ABR7YFK6_9SPHI</name>
<keyword evidence="3" id="KW-1185">Reference proteome</keyword>
<feature type="domain" description="Pyridoxamine kinase/Phosphomethylpyrimidine kinase" evidence="1">
    <location>
        <begin position="15"/>
        <end position="234"/>
    </location>
</feature>
<accession>A0ABR7YFK6</accession>
<dbReference type="Proteomes" id="UP000651271">
    <property type="component" value="Unassembled WGS sequence"/>
</dbReference>
<dbReference type="Gene3D" id="3.40.1190.20">
    <property type="match status" value="1"/>
</dbReference>
<dbReference type="GO" id="GO:0016301">
    <property type="term" value="F:kinase activity"/>
    <property type="evidence" value="ECO:0007669"/>
    <property type="project" value="UniProtKB-KW"/>
</dbReference>
<keyword evidence="2" id="KW-0418">Kinase</keyword>
<dbReference type="RefSeq" id="WP_190302379.1">
    <property type="nucleotide sequence ID" value="NZ_JACOIJ010000020.1"/>
</dbReference>
<dbReference type="EMBL" id="JACOIJ010000020">
    <property type="protein sequence ID" value="MBD1430091.1"/>
    <property type="molecule type" value="Genomic_DNA"/>
</dbReference>
<evidence type="ECO:0000259" key="1">
    <source>
        <dbReference type="Pfam" id="PF08543"/>
    </source>
</evidence>
<dbReference type="PANTHER" id="PTHR20858">
    <property type="entry name" value="PHOSPHOMETHYLPYRIMIDINE KINASE"/>
    <property type="match status" value="1"/>
</dbReference>
<organism evidence="2 3">
    <name type="scientific">Sphingobacterium litopenaei</name>
    <dbReference type="NCBI Taxonomy" id="2763500"/>
    <lineage>
        <taxon>Bacteria</taxon>
        <taxon>Pseudomonadati</taxon>
        <taxon>Bacteroidota</taxon>
        <taxon>Sphingobacteriia</taxon>
        <taxon>Sphingobacteriales</taxon>
        <taxon>Sphingobacteriaceae</taxon>
        <taxon>Sphingobacterium</taxon>
    </lineage>
</organism>
<evidence type="ECO:0000313" key="2">
    <source>
        <dbReference type="EMBL" id="MBD1430091.1"/>
    </source>
</evidence>
<comment type="caution">
    <text evidence="2">The sequence shown here is derived from an EMBL/GenBank/DDBJ whole genome shotgun (WGS) entry which is preliminary data.</text>
</comment>
<keyword evidence="2" id="KW-0808">Transferase</keyword>
<reference evidence="2 3" key="1">
    <citation type="submission" date="2020-08" db="EMBL/GenBank/DDBJ databases">
        <title>Sphingobacterium sp. DN04309 isolated from aquaculture water.</title>
        <authorList>
            <person name="Zhang M."/>
        </authorList>
    </citation>
    <scope>NUCLEOTIDE SEQUENCE [LARGE SCALE GENOMIC DNA]</scope>
    <source>
        <strain evidence="2 3">DN04309</strain>
    </source>
</reference>
<sequence>MQKLRPYVLCIGGFDPSGGAGVLADIKTLEQVKVMGLSVLTCNTLQTDKELVTLDWFQTDDIVRAIRKLMKTYPIGYVKIGVVRNPAMLGQIVKELLSIRSSCKIIWDTVFGSSSGFDFFEFKNMELLQNVFSKLFLITPNSMEYDVLRQYNLLHDRLSVLKKAGHNPEKIGGDVLFTAGEEIEIHNEQVKLPPKHGSGCVLATAITAYLALGNDLETACNLGKDYILKLLKSNDTLLGYHNE</sequence>
<dbReference type="Pfam" id="PF08543">
    <property type="entry name" value="Phos_pyr_kin"/>
    <property type="match status" value="1"/>
</dbReference>
<gene>
    <name evidence="2" type="ORF">H8B04_11025</name>
</gene>